<gene>
    <name evidence="7" type="ORF">N869_06405</name>
</gene>
<evidence type="ECO:0000256" key="5">
    <source>
        <dbReference type="RuleBase" id="RU362064"/>
    </source>
</evidence>
<proteinExistence type="inferred from homology"/>
<protein>
    <recommendedName>
        <fullName evidence="5">Flagellar protein</fullName>
    </recommendedName>
</protein>
<dbReference type="GO" id="GO:0009425">
    <property type="term" value="C:bacterial-type flagellum basal body"/>
    <property type="evidence" value="ECO:0007669"/>
    <property type="project" value="UniProtKB-SubCell"/>
</dbReference>
<keyword evidence="5" id="KW-0975">Bacterial flagellum</keyword>
<evidence type="ECO:0000313" key="7">
    <source>
        <dbReference type="EMBL" id="KGM08357.1"/>
    </source>
</evidence>
<keyword evidence="8" id="KW-1185">Reference proteome</keyword>
<dbReference type="Pfam" id="PF04347">
    <property type="entry name" value="FliO"/>
    <property type="match status" value="1"/>
</dbReference>
<dbReference type="AlphaFoldDB" id="A0A0A0BL07"/>
<dbReference type="GO" id="GO:0005886">
    <property type="term" value="C:plasma membrane"/>
    <property type="evidence" value="ECO:0007669"/>
    <property type="project" value="UniProtKB-SubCell"/>
</dbReference>
<reference evidence="7 8" key="1">
    <citation type="submission" date="2013-08" db="EMBL/GenBank/DDBJ databases">
        <title>Genome sequencing of Cellulomonas bogoriensis 69B4.</title>
        <authorList>
            <person name="Chen F."/>
            <person name="Li Y."/>
            <person name="Wang G."/>
        </authorList>
    </citation>
    <scope>NUCLEOTIDE SEQUENCE [LARGE SCALE GENOMIC DNA]</scope>
    <source>
        <strain evidence="7 8">69B4</strain>
    </source>
</reference>
<comment type="subcellular location">
    <subcellularLocation>
        <location evidence="5">Cell membrane</location>
    </subcellularLocation>
    <subcellularLocation>
        <location evidence="5">Bacterial flagellum basal body</location>
    </subcellularLocation>
</comment>
<keyword evidence="4 5" id="KW-0472">Membrane</keyword>
<evidence type="ECO:0000256" key="4">
    <source>
        <dbReference type="ARBA" id="ARBA00023136"/>
    </source>
</evidence>
<feature type="transmembrane region" description="Helical" evidence="5">
    <location>
        <begin position="6"/>
        <end position="27"/>
    </location>
</feature>
<organism evidence="7 8">
    <name type="scientific">Cellulomonas bogoriensis 69B4 = DSM 16987</name>
    <dbReference type="NCBI Taxonomy" id="1386082"/>
    <lineage>
        <taxon>Bacteria</taxon>
        <taxon>Bacillati</taxon>
        <taxon>Actinomycetota</taxon>
        <taxon>Actinomycetes</taxon>
        <taxon>Micrococcales</taxon>
        <taxon>Cellulomonadaceae</taxon>
        <taxon>Cellulomonas</taxon>
    </lineage>
</organism>
<evidence type="ECO:0000313" key="8">
    <source>
        <dbReference type="Proteomes" id="UP000054314"/>
    </source>
</evidence>
<feature type="compositionally biased region" description="Low complexity" evidence="6">
    <location>
        <begin position="136"/>
        <end position="155"/>
    </location>
</feature>
<keyword evidence="1 5" id="KW-1003">Cell membrane</keyword>
<evidence type="ECO:0000256" key="6">
    <source>
        <dbReference type="SAM" id="MobiDB-lite"/>
    </source>
</evidence>
<dbReference type="Proteomes" id="UP000054314">
    <property type="component" value="Unassembled WGS sequence"/>
</dbReference>
<comment type="similarity">
    <text evidence="5">Belongs to the FliO/MopB family.</text>
</comment>
<dbReference type="InterPro" id="IPR022781">
    <property type="entry name" value="Flagellar_biosynth_FliO"/>
</dbReference>
<keyword evidence="3 5" id="KW-1133">Transmembrane helix</keyword>
<dbReference type="NCBIfam" id="TIGR03500">
    <property type="entry name" value="FliO_TIGR"/>
    <property type="match status" value="1"/>
</dbReference>
<name>A0A0A0BL07_9CELL</name>
<dbReference type="GO" id="GO:0044781">
    <property type="term" value="P:bacterial-type flagellum organization"/>
    <property type="evidence" value="ECO:0007669"/>
    <property type="project" value="UniProtKB-UniRule"/>
</dbReference>
<dbReference type="OrthoDB" id="5191841at2"/>
<accession>A0A0A0BL07</accession>
<dbReference type="EMBL" id="AXCZ01000384">
    <property type="protein sequence ID" value="KGM08357.1"/>
    <property type="molecule type" value="Genomic_DNA"/>
</dbReference>
<dbReference type="RefSeq" id="WP_052105661.1">
    <property type="nucleotide sequence ID" value="NZ_AXCZ01000384.1"/>
</dbReference>
<sequence length="187" mass="19560">MDSSDLVLGLRVLLSLGCVLGLLWLIARRVQGTSAARRRRAEAMTVVGRQSLGGKAGLALVEVGGRRLLLGVGEQGVSLLTEMEMPEPEPEPDGDARVELDAATLERLVADVPADVSSLVAMDGDPTGHAGTTPESAVVAPAAGSSSTPAARTPAVPKPRNPLEGSILDVTMWRRAVVAVQERTIRR</sequence>
<keyword evidence="2 5" id="KW-0812">Transmembrane</keyword>
<evidence type="ECO:0000256" key="1">
    <source>
        <dbReference type="ARBA" id="ARBA00022475"/>
    </source>
</evidence>
<comment type="caution">
    <text evidence="7">The sequence shown here is derived from an EMBL/GenBank/DDBJ whole genome shotgun (WGS) entry which is preliminary data.</text>
</comment>
<evidence type="ECO:0000256" key="2">
    <source>
        <dbReference type="ARBA" id="ARBA00022692"/>
    </source>
</evidence>
<feature type="region of interest" description="Disordered" evidence="6">
    <location>
        <begin position="124"/>
        <end position="163"/>
    </location>
</feature>
<evidence type="ECO:0000256" key="3">
    <source>
        <dbReference type="ARBA" id="ARBA00022989"/>
    </source>
</evidence>